<protein>
    <submittedName>
        <fullName evidence="1">Uncharacterized protein</fullName>
    </submittedName>
</protein>
<keyword evidence="2" id="KW-1185">Reference proteome</keyword>
<dbReference type="AlphaFoldDB" id="A0A6G1IDZ4"/>
<proteinExistence type="predicted"/>
<organism evidence="1 2">
    <name type="scientific">Lentithecium fluviatile CBS 122367</name>
    <dbReference type="NCBI Taxonomy" id="1168545"/>
    <lineage>
        <taxon>Eukaryota</taxon>
        <taxon>Fungi</taxon>
        <taxon>Dikarya</taxon>
        <taxon>Ascomycota</taxon>
        <taxon>Pezizomycotina</taxon>
        <taxon>Dothideomycetes</taxon>
        <taxon>Pleosporomycetidae</taxon>
        <taxon>Pleosporales</taxon>
        <taxon>Massarineae</taxon>
        <taxon>Lentitheciaceae</taxon>
        <taxon>Lentithecium</taxon>
    </lineage>
</organism>
<name>A0A6G1IDZ4_9PLEO</name>
<gene>
    <name evidence="1" type="ORF">K458DRAFT_396892</name>
</gene>
<evidence type="ECO:0000313" key="2">
    <source>
        <dbReference type="Proteomes" id="UP000799291"/>
    </source>
</evidence>
<dbReference type="OrthoDB" id="2993351at2759"/>
<dbReference type="EMBL" id="MU005634">
    <property type="protein sequence ID" value="KAF2676457.1"/>
    <property type="molecule type" value="Genomic_DNA"/>
</dbReference>
<accession>A0A6G1IDZ4</accession>
<sequence>MSATPNNFHYIGKGFCGSVWAIKNLDVEDLNNGRAVKREDGRTRSSYRQRLRHAPHDYEYPRTGSQLERAGFLADTQRAALSSQSAFRPSSKRFERSSSTILLRAPQRYCESKSIGCRLPDTSIPRPPPQAPTNVRFQRFSLRNYPLHVDQMEGLQLDTLEYIRAMADALALMH</sequence>
<dbReference type="Proteomes" id="UP000799291">
    <property type="component" value="Unassembled WGS sequence"/>
</dbReference>
<reference evidence="1" key="1">
    <citation type="journal article" date="2020" name="Stud. Mycol.">
        <title>101 Dothideomycetes genomes: a test case for predicting lifestyles and emergence of pathogens.</title>
        <authorList>
            <person name="Haridas S."/>
            <person name="Albert R."/>
            <person name="Binder M."/>
            <person name="Bloem J."/>
            <person name="Labutti K."/>
            <person name="Salamov A."/>
            <person name="Andreopoulos B."/>
            <person name="Baker S."/>
            <person name="Barry K."/>
            <person name="Bills G."/>
            <person name="Bluhm B."/>
            <person name="Cannon C."/>
            <person name="Castanera R."/>
            <person name="Culley D."/>
            <person name="Daum C."/>
            <person name="Ezra D."/>
            <person name="Gonzalez J."/>
            <person name="Henrissat B."/>
            <person name="Kuo A."/>
            <person name="Liang C."/>
            <person name="Lipzen A."/>
            <person name="Lutzoni F."/>
            <person name="Magnuson J."/>
            <person name="Mondo S."/>
            <person name="Nolan M."/>
            <person name="Ohm R."/>
            <person name="Pangilinan J."/>
            <person name="Park H.-J."/>
            <person name="Ramirez L."/>
            <person name="Alfaro M."/>
            <person name="Sun H."/>
            <person name="Tritt A."/>
            <person name="Yoshinaga Y."/>
            <person name="Zwiers L.-H."/>
            <person name="Turgeon B."/>
            <person name="Goodwin S."/>
            <person name="Spatafora J."/>
            <person name="Crous P."/>
            <person name="Grigoriev I."/>
        </authorList>
    </citation>
    <scope>NUCLEOTIDE SEQUENCE</scope>
    <source>
        <strain evidence="1">CBS 122367</strain>
    </source>
</reference>
<evidence type="ECO:0000313" key="1">
    <source>
        <dbReference type="EMBL" id="KAF2676457.1"/>
    </source>
</evidence>